<evidence type="ECO:0000313" key="3">
    <source>
        <dbReference type="RefSeq" id="XP_014678244.1"/>
    </source>
</evidence>
<evidence type="ECO:0000256" key="1">
    <source>
        <dbReference type="SAM" id="MobiDB-lite"/>
    </source>
</evidence>
<protein>
    <submittedName>
        <fullName evidence="3">Uncharacterized protein LOC106818043</fullName>
    </submittedName>
</protein>
<gene>
    <name evidence="3" type="primary">LOC106818043</name>
</gene>
<keyword evidence="2" id="KW-1185">Reference proteome</keyword>
<organism evidence="2 3">
    <name type="scientific">Priapulus caudatus</name>
    <name type="common">Priapulid worm</name>
    <dbReference type="NCBI Taxonomy" id="37621"/>
    <lineage>
        <taxon>Eukaryota</taxon>
        <taxon>Metazoa</taxon>
        <taxon>Ecdysozoa</taxon>
        <taxon>Scalidophora</taxon>
        <taxon>Priapulida</taxon>
        <taxon>Priapulimorpha</taxon>
        <taxon>Priapulimorphida</taxon>
        <taxon>Priapulidae</taxon>
        <taxon>Priapulus</taxon>
    </lineage>
</organism>
<sequence length="239" mass="26976">METDTSSERKHHRKISRSPRSLNEIRDAQGGAQRKQREHRRRERSQAWTEWTWAKERADRWGNSNPGLAKPTARGAKGQKEATAGARDESHVCGRKLNCGCEVEVIGSVTGCGTGKPEDLPVEWGLVGDKRVQVLRDTGCSGVVVRRGLVREEELTGKTRKYMMMDRTIRKAPLARVYIKTPFLTGEVEALCLDRPIYDVVIGNVRWCHVSVGWRARMEHLARLLTGPTKARRQPLTGL</sequence>
<reference evidence="3" key="1">
    <citation type="submission" date="2025-08" db="UniProtKB">
        <authorList>
            <consortium name="RefSeq"/>
        </authorList>
    </citation>
    <scope>IDENTIFICATION</scope>
</reference>
<dbReference type="Proteomes" id="UP000695022">
    <property type="component" value="Unplaced"/>
</dbReference>
<dbReference type="PANTHER" id="PTHR46888">
    <property type="entry name" value="ZINC KNUCKLE DOMAINCONTAINING PROTEIN-RELATED"/>
    <property type="match status" value="1"/>
</dbReference>
<dbReference type="RefSeq" id="XP_014678244.1">
    <property type="nucleotide sequence ID" value="XM_014822758.1"/>
</dbReference>
<feature type="compositionally biased region" description="Basic residues" evidence="1">
    <location>
        <begin position="34"/>
        <end position="43"/>
    </location>
</feature>
<accession>A0ABM1F1C3</accession>
<proteinExistence type="predicted"/>
<dbReference type="PANTHER" id="PTHR46888:SF1">
    <property type="entry name" value="RIBONUCLEASE H"/>
    <property type="match status" value="1"/>
</dbReference>
<dbReference type="GeneID" id="106818043"/>
<evidence type="ECO:0000313" key="2">
    <source>
        <dbReference type="Proteomes" id="UP000695022"/>
    </source>
</evidence>
<feature type="region of interest" description="Disordered" evidence="1">
    <location>
        <begin position="59"/>
        <end position="85"/>
    </location>
</feature>
<name>A0ABM1F1C3_PRICU</name>
<feature type="region of interest" description="Disordered" evidence="1">
    <location>
        <begin position="1"/>
        <end position="47"/>
    </location>
</feature>